<dbReference type="EMBL" id="JAHOPB010000001">
    <property type="protein sequence ID" value="MBU8872854.1"/>
    <property type="molecule type" value="Genomic_DNA"/>
</dbReference>
<organism evidence="2 3">
    <name type="scientific">Reyranella humidisoli</name>
    <dbReference type="NCBI Taxonomy" id="2849149"/>
    <lineage>
        <taxon>Bacteria</taxon>
        <taxon>Pseudomonadati</taxon>
        <taxon>Pseudomonadota</taxon>
        <taxon>Alphaproteobacteria</taxon>
        <taxon>Hyphomicrobiales</taxon>
        <taxon>Reyranellaceae</taxon>
        <taxon>Reyranella</taxon>
    </lineage>
</organism>
<sequence length="298" mass="32893">MASPSTLHRSLELAGTLPALMVAADRVAATVIQGVHGRRRVGQGDAFWQYRPYRDGDSASQIDWRQSARSRHLFVRETEWEAAASIWLWRDASPSMQYASLKNIDTKAVRAELLTLAVASLLADAGERVAVLGGGMRPASGRVAVRRVAETLLDESRDTTRTPASLPPMVPLPAHGTIVLVSDWLDPLEKIEEIIRYYASVGVRGHLVQILDPAEEELPFDGHVKFEGLEAEGQHTIRRVEAVRAAYGARLAAQKEGLNRLARPANWTVHLHRTDRSPQTVLLSLYLAMADMGRLNMA</sequence>
<reference evidence="2 3" key="1">
    <citation type="submission" date="2021-06" db="EMBL/GenBank/DDBJ databases">
        <authorList>
            <person name="Lee D.H."/>
        </authorList>
    </citation>
    <scope>NUCLEOTIDE SEQUENCE [LARGE SCALE GENOMIC DNA]</scope>
    <source>
        <strain evidence="2 3">MMS21-HV4-11</strain>
    </source>
</reference>
<keyword evidence="3" id="KW-1185">Reference proteome</keyword>
<evidence type="ECO:0000313" key="3">
    <source>
        <dbReference type="Proteomes" id="UP000727907"/>
    </source>
</evidence>
<dbReference type="InterPro" id="IPR002881">
    <property type="entry name" value="DUF58"/>
</dbReference>
<proteinExistence type="predicted"/>
<gene>
    <name evidence="2" type="ORF">KQ910_03725</name>
</gene>
<comment type="caution">
    <text evidence="2">The sequence shown here is derived from an EMBL/GenBank/DDBJ whole genome shotgun (WGS) entry which is preliminary data.</text>
</comment>
<name>A0ABS6IG98_9HYPH</name>
<feature type="domain" description="DUF58" evidence="1">
    <location>
        <begin position="49"/>
        <end position="256"/>
    </location>
</feature>
<protein>
    <submittedName>
        <fullName evidence="2">DUF58 domain-containing protein</fullName>
    </submittedName>
</protein>
<evidence type="ECO:0000313" key="2">
    <source>
        <dbReference type="EMBL" id="MBU8872854.1"/>
    </source>
</evidence>
<dbReference type="PANTHER" id="PTHR33608:SF6">
    <property type="entry name" value="BLL2464 PROTEIN"/>
    <property type="match status" value="1"/>
</dbReference>
<dbReference type="Proteomes" id="UP000727907">
    <property type="component" value="Unassembled WGS sequence"/>
</dbReference>
<accession>A0ABS6IG98</accession>
<dbReference type="Pfam" id="PF01882">
    <property type="entry name" value="DUF58"/>
    <property type="match status" value="1"/>
</dbReference>
<evidence type="ECO:0000259" key="1">
    <source>
        <dbReference type="Pfam" id="PF01882"/>
    </source>
</evidence>
<dbReference type="PANTHER" id="PTHR33608">
    <property type="entry name" value="BLL2464 PROTEIN"/>
    <property type="match status" value="1"/>
</dbReference>
<dbReference type="RefSeq" id="WP_216957134.1">
    <property type="nucleotide sequence ID" value="NZ_JAHOPB010000001.1"/>
</dbReference>